<dbReference type="GO" id="GO:0032259">
    <property type="term" value="P:methylation"/>
    <property type="evidence" value="ECO:0007669"/>
    <property type="project" value="UniProtKB-KW"/>
</dbReference>
<comment type="caution">
    <text evidence="2">The sequence shown here is derived from an EMBL/GenBank/DDBJ whole genome shotgun (WGS) entry which is preliminary data.</text>
</comment>
<proteinExistence type="predicted"/>
<organism evidence="2 3">
    <name type="scientific">Lederbergia graminis</name>
    <dbReference type="NCBI Taxonomy" id="735518"/>
    <lineage>
        <taxon>Bacteria</taxon>
        <taxon>Bacillati</taxon>
        <taxon>Bacillota</taxon>
        <taxon>Bacilli</taxon>
        <taxon>Bacillales</taxon>
        <taxon>Bacillaceae</taxon>
        <taxon>Lederbergia</taxon>
    </lineage>
</organism>
<keyword evidence="2" id="KW-0808">Transferase</keyword>
<dbReference type="InterPro" id="IPR013216">
    <property type="entry name" value="Methyltransf_11"/>
</dbReference>
<dbReference type="EC" id="2.1.1.64" evidence="2"/>
<feature type="domain" description="Methyltransferase type 11" evidence="1">
    <location>
        <begin position="61"/>
        <end position="156"/>
    </location>
</feature>
<keyword evidence="2" id="KW-0489">Methyltransferase</keyword>
<gene>
    <name evidence="2" type="ORF">ACFPM4_02195</name>
</gene>
<dbReference type="EC" id="2.1.1.222" evidence="2"/>
<evidence type="ECO:0000313" key="2">
    <source>
        <dbReference type="EMBL" id="MFC5463559.1"/>
    </source>
</evidence>
<dbReference type="RefSeq" id="WP_382347205.1">
    <property type="nucleotide sequence ID" value="NZ_JBHSMC010000001.1"/>
</dbReference>
<evidence type="ECO:0000259" key="1">
    <source>
        <dbReference type="Pfam" id="PF08241"/>
    </source>
</evidence>
<keyword evidence="3" id="KW-1185">Reference proteome</keyword>
<dbReference type="EMBL" id="JBHSMC010000001">
    <property type="protein sequence ID" value="MFC5463559.1"/>
    <property type="molecule type" value="Genomic_DNA"/>
</dbReference>
<dbReference type="InterPro" id="IPR029063">
    <property type="entry name" value="SAM-dependent_MTases_sf"/>
</dbReference>
<dbReference type="Pfam" id="PF08241">
    <property type="entry name" value="Methyltransf_11"/>
    <property type="match status" value="1"/>
</dbReference>
<name>A0ABW0LCP2_9BACI</name>
<reference evidence="3" key="1">
    <citation type="journal article" date="2019" name="Int. J. Syst. Evol. Microbiol.">
        <title>The Global Catalogue of Microorganisms (GCM) 10K type strain sequencing project: providing services to taxonomists for standard genome sequencing and annotation.</title>
        <authorList>
            <consortium name="The Broad Institute Genomics Platform"/>
            <consortium name="The Broad Institute Genome Sequencing Center for Infectious Disease"/>
            <person name="Wu L."/>
            <person name="Ma J."/>
        </authorList>
    </citation>
    <scope>NUCLEOTIDE SEQUENCE [LARGE SCALE GENOMIC DNA]</scope>
    <source>
        <strain evidence="3">CGMCC 1.12237</strain>
    </source>
</reference>
<protein>
    <submittedName>
        <fullName evidence="2">Class I SAM-dependent methyltransferase</fullName>
        <ecNumber evidence="2">2.1.1.222</ecNumber>
        <ecNumber evidence="2">2.1.1.64</ecNumber>
    </submittedName>
</protein>
<evidence type="ECO:0000313" key="3">
    <source>
        <dbReference type="Proteomes" id="UP001596147"/>
    </source>
</evidence>
<dbReference type="GO" id="GO:0061542">
    <property type="term" value="F:3-demethylubiquinol 3-O-methyltransferase activity"/>
    <property type="evidence" value="ECO:0007669"/>
    <property type="project" value="UniProtKB-EC"/>
</dbReference>
<dbReference type="GO" id="GO:0102208">
    <property type="term" value="F:2-polyprenyl-6-hydroxyphenol methylase activity"/>
    <property type="evidence" value="ECO:0007669"/>
    <property type="project" value="UniProtKB-EC"/>
</dbReference>
<sequence>MNLQSIQNKKAWEYRAYEFWHKRDGTPQEKAEKIKANPLAFLKKHQQYFTEIKDKKIANLCGSNGRKAVPLALLGADVTVFDISEENKKYALELAKCANTTIDYIVGDIYDIDLKKYGEAFDILYLEGGILHYFADINKFLYILYNLLKNGGRLILSDFHPLRKCLTANRVQFNYFDNELHNGDVAYKHFFSEEEHHNFPDVLIKSYTLSEIINSVITAGFTLQKFEEHHGWKGENIPWEFTIIAEKDRGGLKCRVLV</sequence>
<accession>A0ABW0LCP2</accession>
<dbReference type="SUPFAM" id="SSF53335">
    <property type="entry name" value="S-adenosyl-L-methionine-dependent methyltransferases"/>
    <property type="match status" value="1"/>
</dbReference>
<dbReference type="Proteomes" id="UP001596147">
    <property type="component" value="Unassembled WGS sequence"/>
</dbReference>
<dbReference type="Gene3D" id="3.40.50.150">
    <property type="entry name" value="Vaccinia Virus protein VP39"/>
    <property type="match status" value="1"/>
</dbReference>
<dbReference type="CDD" id="cd02440">
    <property type="entry name" value="AdoMet_MTases"/>
    <property type="match status" value="1"/>
</dbReference>